<dbReference type="SUPFAM" id="SSF55729">
    <property type="entry name" value="Acyl-CoA N-acyltransferases (Nat)"/>
    <property type="match status" value="1"/>
</dbReference>
<evidence type="ECO:0000313" key="2">
    <source>
        <dbReference type="EMBL" id="POH75199.1"/>
    </source>
</evidence>
<dbReference type="InterPro" id="IPR016181">
    <property type="entry name" value="Acyl_CoA_acyltransferase"/>
</dbReference>
<organism evidence="2 3">
    <name type="scientific">Arthrobacter glacialis</name>
    <dbReference type="NCBI Taxonomy" id="1664"/>
    <lineage>
        <taxon>Bacteria</taxon>
        <taxon>Bacillati</taxon>
        <taxon>Actinomycetota</taxon>
        <taxon>Actinomycetes</taxon>
        <taxon>Micrococcales</taxon>
        <taxon>Micrococcaceae</taxon>
        <taxon>Arthrobacter</taxon>
    </lineage>
</organism>
<keyword evidence="2" id="KW-0808">Transferase</keyword>
<name>A0A2S4A1K9_ARTGL</name>
<evidence type="ECO:0000313" key="3">
    <source>
        <dbReference type="Proteomes" id="UP000237061"/>
    </source>
</evidence>
<protein>
    <submittedName>
        <fullName evidence="2">GNAT family N-acetyltransferase</fullName>
    </submittedName>
</protein>
<dbReference type="AlphaFoldDB" id="A0A2S4A1K9"/>
<evidence type="ECO:0000259" key="1">
    <source>
        <dbReference type="PROSITE" id="PS51186"/>
    </source>
</evidence>
<sequence length="238" mass="25852">MTDGATELQRHLAAWFTAWTSLRSYPASAGPGYLAALRLDRKGGWEYFVAAPDPASFATVAAEVIRSPRRALCIIGSDVHGYVKQAHRAGLGMISNSEKLMILAMETQDNQDPFLGDPELSLVVKKIGGKHSDTACQARFSAAILRGQTILATGKVGIFGDYAVFDQLETHALHRRRGYGMLLIRTLAARAQEYPVTTGLILASTDGQRLYYKLGWRSLGSVTVLVPKARLLEMAASA</sequence>
<dbReference type="InterPro" id="IPR000182">
    <property type="entry name" value="GNAT_dom"/>
</dbReference>
<dbReference type="Gene3D" id="3.40.630.30">
    <property type="match status" value="1"/>
</dbReference>
<feature type="domain" description="N-acetyltransferase" evidence="1">
    <location>
        <begin position="91"/>
        <end position="237"/>
    </location>
</feature>
<proteinExistence type="predicted"/>
<dbReference type="GO" id="GO:0016747">
    <property type="term" value="F:acyltransferase activity, transferring groups other than amino-acyl groups"/>
    <property type="evidence" value="ECO:0007669"/>
    <property type="project" value="InterPro"/>
</dbReference>
<dbReference type="PROSITE" id="PS51186">
    <property type="entry name" value="GNAT"/>
    <property type="match status" value="1"/>
</dbReference>
<accession>A0A2S4A1K9</accession>
<gene>
    <name evidence="2" type="ORF">CVS27_00885</name>
</gene>
<dbReference type="Proteomes" id="UP000237061">
    <property type="component" value="Unassembled WGS sequence"/>
</dbReference>
<dbReference type="EMBL" id="PPXC01000001">
    <property type="protein sequence ID" value="POH75199.1"/>
    <property type="molecule type" value="Genomic_DNA"/>
</dbReference>
<comment type="caution">
    <text evidence="2">The sequence shown here is derived from an EMBL/GenBank/DDBJ whole genome shotgun (WGS) entry which is preliminary data.</text>
</comment>
<keyword evidence="3" id="KW-1185">Reference proteome</keyword>
<dbReference type="RefSeq" id="WP_103463857.1">
    <property type="nucleotide sequence ID" value="NZ_PPXB01000001.1"/>
</dbReference>
<dbReference type="OrthoDB" id="4966223at2"/>
<reference evidence="2 3" key="1">
    <citation type="submission" date="2018-01" db="EMBL/GenBank/DDBJ databases">
        <title>Arthrobacter sp. nov., from glaciers in China.</title>
        <authorList>
            <person name="Liu Q."/>
            <person name="Xin Y.-H."/>
        </authorList>
    </citation>
    <scope>NUCLEOTIDE SEQUENCE [LARGE SCALE GENOMIC DNA]</scope>
    <source>
        <strain evidence="2 3">HLT2-12-2</strain>
    </source>
</reference>